<dbReference type="KEGG" id="api:103311353"/>
<reference evidence="3" key="1">
    <citation type="submission" date="2010-06" db="EMBL/GenBank/DDBJ databases">
        <authorList>
            <person name="Jiang H."/>
            <person name="Abraham K."/>
            <person name="Ali S."/>
            <person name="Alsbrooks S.L."/>
            <person name="Anim B.N."/>
            <person name="Anosike U.S."/>
            <person name="Attaway T."/>
            <person name="Bandaranaike D.P."/>
            <person name="Battles P.K."/>
            <person name="Bell S.N."/>
            <person name="Bell A.V."/>
            <person name="Beltran B."/>
            <person name="Bickham C."/>
            <person name="Bustamante Y."/>
            <person name="Caleb T."/>
            <person name="Canada A."/>
            <person name="Cardenas V."/>
            <person name="Carter K."/>
            <person name="Chacko J."/>
            <person name="Chandrabose M.N."/>
            <person name="Chavez D."/>
            <person name="Chavez A."/>
            <person name="Chen L."/>
            <person name="Chu H.-S."/>
            <person name="Claassen K.J."/>
            <person name="Cockrell R."/>
            <person name="Collins M."/>
            <person name="Cooper J.A."/>
            <person name="Cree A."/>
            <person name="Curry S.M."/>
            <person name="Da Y."/>
            <person name="Dao M.D."/>
            <person name="Das B."/>
            <person name="Davila M.-L."/>
            <person name="Davy-Carroll L."/>
            <person name="Denson S."/>
            <person name="Dinh H."/>
            <person name="Ebong V.E."/>
            <person name="Edwards J.R."/>
            <person name="Egan A."/>
            <person name="El-Daye J."/>
            <person name="Escobedo L."/>
            <person name="Fernandez S."/>
            <person name="Fernando P.R."/>
            <person name="Flagg N."/>
            <person name="Forbes L.D."/>
            <person name="Fowler R.G."/>
            <person name="Fu Q."/>
            <person name="Gabisi R.A."/>
            <person name="Ganer J."/>
            <person name="Garbino Pronczuk A."/>
            <person name="Garcia R.M."/>
            <person name="Garner T."/>
            <person name="Garrett T.E."/>
            <person name="Gonzalez D.A."/>
            <person name="Hamid H."/>
            <person name="Hawkins E.S."/>
            <person name="Hirani K."/>
            <person name="Hogues M.E."/>
            <person name="Hollins B."/>
            <person name="Hsiao C.-H."/>
            <person name="Jabil R."/>
            <person name="James M.L."/>
            <person name="Jhangiani S.N."/>
            <person name="Johnson B."/>
            <person name="Johnson Q."/>
            <person name="Joshi V."/>
            <person name="Kalu J.B."/>
            <person name="Kam C."/>
            <person name="Kashfia A."/>
            <person name="Keebler J."/>
            <person name="Kisamo H."/>
            <person name="Kovar C.L."/>
            <person name="Lago L.A."/>
            <person name="Lai C.-Y."/>
            <person name="Laidlaw J."/>
            <person name="Lara F."/>
            <person name="Le T.-K."/>
            <person name="Lee S.L."/>
            <person name="Legall F.H."/>
            <person name="Lemon S.J."/>
            <person name="Lewis L.R."/>
            <person name="Li B."/>
            <person name="Liu Y."/>
            <person name="Liu Y.-S."/>
            <person name="Lopez J."/>
            <person name="Lozado R.J."/>
            <person name="Lu J."/>
            <person name="Madu R.C."/>
            <person name="Maheshwari M."/>
            <person name="Maheshwari R."/>
            <person name="Malloy K."/>
            <person name="Martinez E."/>
            <person name="Mathew T."/>
            <person name="Mercado I.C."/>
            <person name="Mercado C."/>
            <person name="Meyer B."/>
            <person name="Montgomery K."/>
            <person name="Morgan M.B."/>
            <person name="Munidasa M."/>
            <person name="Nazareth L.V."/>
            <person name="Nelson J."/>
            <person name="Ng B.M."/>
            <person name="Nguyen N.B."/>
            <person name="Nguyen P.Q."/>
            <person name="Nguyen T."/>
            <person name="Obregon M."/>
            <person name="Okwuonu G.O."/>
            <person name="Onwere C.G."/>
            <person name="Orozco G."/>
            <person name="Parra A."/>
            <person name="Patel S."/>
            <person name="Patil S."/>
            <person name="Perez A."/>
            <person name="Perez Y."/>
            <person name="Pham C."/>
            <person name="Primus E.L."/>
            <person name="Pu L.-L."/>
            <person name="Puazo M."/>
            <person name="Qin X."/>
            <person name="Quiroz J.B."/>
            <person name="Reese J."/>
            <person name="Richards S."/>
            <person name="Rives C.M."/>
            <person name="Robberts R."/>
            <person name="Ruiz S.J."/>
            <person name="Ruiz M.J."/>
            <person name="Santibanez J."/>
            <person name="Schneider B.W."/>
            <person name="Sisson I."/>
            <person name="Smith M."/>
            <person name="Sodergren E."/>
            <person name="Song X.-Z."/>
            <person name="Song B.B."/>
            <person name="Summersgill H."/>
            <person name="Thelus R."/>
            <person name="Thornton R.D."/>
            <person name="Trejos Z.Y."/>
            <person name="Usmani K."/>
            <person name="Vattathil S."/>
            <person name="Villasana D."/>
            <person name="Walker D.L."/>
            <person name="Wang S."/>
            <person name="Wang K."/>
            <person name="White C.S."/>
            <person name="Williams A.C."/>
            <person name="Williamson J."/>
            <person name="Wilson K."/>
            <person name="Woghiren I.O."/>
            <person name="Woodworth J.R."/>
            <person name="Worley K.C."/>
            <person name="Wright R.A."/>
            <person name="Wu W."/>
            <person name="Young L."/>
            <person name="Zhang L."/>
            <person name="Zhang J."/>
            <person name="Zhu Y."/>
            <person name="Muzny D.M."/>
            <person name="Weinstock G."/>
            <person name="Gibbs R.A."/>
        </authorList>
    </citation>
    <scope>NUCLEOTIDE SEQUENCE [LARGE SCALE GENOMIC DNA]</scope>
    <source>
        <strain evidence="3">LSR1</strain>
    </source>
</reference>
<accession>A0A8R2BA67</accession>
<evidence type="ECO:0000313" key="2">
    <source>
        <dbReference type="EnsemblMetazoa" id="XP_008189168.1"/>
    </source>
</evidence>
<dbReference type="EnsemblMetazoa" id="XM_008190946.1">
    <property type="protein sequence ID" value="XP_008189168.1"/>
    <property type="gene ID" value="LOC103311353"/>
</dbReference>
<dbReference type="Proteomes" id="UP000007819">
    <property type="component" value="Chromosome X"/>
</dbReference>
<organism evidence="2 3">
    <name type="scientific">Acyrthosiphon pisum</name>
    <name type="common">Pea aphid</name>
    <dbReference type="NCBI Taxonomy" id="7029"/>
    <lineage>
        <taxon>Eukaryota</taxon>
        <taxon>Metazoa</taxon>
        <taxon>Ecdysozoa</taxon>
        <taxon>Arthropoda</taxon>
        <taxon>Hexapoda</taxon>
        <taxon>Insecta</taxon>
        <taxon>Pterygota</taxon>
        <taxon>Neoptera</taxon>
        <taxon>Paraneoptera</taxon>
        <taxon>Hemiptera</taxon>
        <taxon>Sternorrhyncha</taxon>
        <taxon>Aphidomorpha</taxon>
        <taxon>Aphidoidea</taxon>
        <taxon>Aphididae</taxon>
        <taxon>Macrosiphini</taxon>
        <taxon>Acyrthosiphon</taxon>
    </lineage>
</organism>
<evidence type="ECO:0000313" key="3">
    <source>
        <dbReference type="Proteomes" id="UP000007819"/>
    </source>
</evidence>
<dbReference type="PANTHER" id="PTHR33327">
    <property type="entry name" value="ENDONUCLEASE"/>
    <property type="match status" value="1"/>
</dbReference>
<keyword evidence="3" id="KW-1185">Reference proteome</keyword>
<proteinExistence type="predicted"/>
<dbReference type="RefSeq" id="XP_008189168.1">
    <property type="nucleotide sequence ID" value="XM_008190946.1"/>
</dbReference>
<reference evidence="2" key="2">
    <citation type="submission" date="2022-06" db="UniProtKB">
        <authorList>
            <consortium name="EnsemblMetazoa"/>
        </authorList>
    </citation>
    <scope>IDENTIFICATION</scope>
</reference>
<dbReference type="GeneID" id="103311353"/>
<evidence type="ECO:0000256" key="1">
    <source>
        <dbReference type="SAM" id="MobiDB-lite"/>
    </source>
</evidence>
<protein>
    <submittedName>
        <fullName evidence="2">Uncharacterized protein</fullName>
    </submittedName>
</protein>
<sequence>MQPRGVRGWWQNLLPDPPAMRERSPTELLDDLRLSMPATTDEALLREHWLRRLPTWLLIALLHTRESLDDLAVRAELAVRSRHASLLPPREAQLEARVENLVSMVRDLTLSIAEQRRSPPGNRASPPKLRSRAVSTDAEDGESRQPSPIRAKLPPADALLTKGWCWYHLRWGRTSKTCRMPCAFPRPPDHSIKLI</sequence>
<feature type="region of interest" description="Disordered" evidence="1">
    <location>
        <begin position="112"/>
        <end position="152"/>
    </location>
</feature>
<dbReference type="AlphaFoldDB" id="A0A8R2BA67"/>
<dbReference type="PANTHER" id="PTHR33327:SF3">
    <property type="entry name" value="RNA-DIRECTED DNA POLYMERASE"/>
    <property type="match status" value="1"/>
</dbReference>
<name>A0A8R2BA67_ACYPI</name>